<comment type="caution">
    <text evidence="3">The sequence shown here is derived from an EMBL/GenBank/DDBJ whole genome shotgun (WGS) entry which is preliminary data.</text>
</comment>
<dbReference type="GO" id="GO:0019901">
    <property type="term" value="F:protein kinase binding"/>
    <property type="evidence" value="ECO:0007669"/>
    <property type="project" value="InterPro"/>
</dbReference>
<dbReference type="Proteomes" id="UP001458880">
    <property type="component" value="Unassembled WGS sequence"/>
</dbReference>
<evidence type="ECO:0000313" key="3">
    <source>
        <dbReference type="EMBL" id="KAK9687324.1"/>
    </source>
</evidence>
<dbReference type="InterPro" id="IPR002404">
    <property type="entry name" value="IRS_PTB"/>
</dbReference>
<dbReference type="InterPro" id="IPR037746">
    <property type="entry name" value="Dok-7"/>
</dbReference>
<dbReference type="PANTHER" id="PTHR21636:SF2">
    <property type="entry name" value="PROTEIN DOK-7"/>
    <property type="match status" value="1"/>
</dbReference>
<dbReference type="InterPro" id="IPR011993">
    <property type="entry name" value="PH-like_dom_sf"/>
</dbReference>
<evidence type="ECO:0000259" key="2">
    <source>
        <dbReference type="PROSITE" id="PS51064"/>
    </source>
</evidence>
<keyword evidence="4" id="KW-1185">Reference proteome</keyword>
<dbReference type="SMART" id="SM00310">
    <property type="entry name" value="PTBI"/>
    <property type="match status" value="1"/>
</dbReference>
<proteinExistence type="predicted"/>
<feature type="region of interest" description="Disordered" evidence="1">
    <location>
        <begin position="622"/>
        <end position="663"/>
    </location>
</feature>
<organism evidence="3 4">
    <name type="scientific">Popillia japonica</name>
    <name type="common">Japanese beetle</name>
    <dbReference type="NCBI Taxonomy" id="7064"/>
    <lineage>
        <taxon>Eukaryota</taxon>
        <taxon>Metazoa</taxon>
        <taxon>Ecdysozoa</taxon>
        <taxon>Arthropoda</taxon>
        <taxon>Hexapoda</taxon>
        <taxon>Insecta</taxon>
        <taxon>Pterygota</taxon>
        <taxon>Neoptera</taxon>
        <taxon>Endopterygota</taxon>
        <taxon>Coleoptera</taxon>
        <taxon>Polyphaga</taxon>
        <taxon>Scarabaeiformia</taxon>
        <taxon>Scarabaeidae</taxon>
        <taxon>Rutelinae</taxon>
        <taxon>Popillia</taxon>
    </lineage>
</organism>
<dbReference type="SUPFAM" id="SSF50729">
    <property type="entry name" value="PH domain-like"/>
    <property type="match status" value="1"/>
</dbReference>
<sequence>MDISILRAGLNDSFDPYTDPGGIRELMLPKPNGLDIYCLHLQLYRDSKDRYKQGQTKASLSLEHFLGLETGFTLDKESNTVAILCQDVVVVLAFDTRERLMQWQVKLSSHLNDGPHFLVLLSSAPAKARLPAGPARLHVQEGGFCLSTGVPPRVAGQWFISHLRRYGVVEGRFCFEGGSRCGKGEGLHVLLTDQGEDITQTLKLAAIGQLHTTRKRPVSRNMSGYNSKTSSTTCICKDLEQALFLGVWDFFDDDDSNSENRSLVLDSPRRPPLRAEVRHPEITDPSLLQRVDSPYTDLDSNYGCGDVSSTDGWGGPPIERCLSCISKLGAMSRSSTATTAQCWEHTCDRHSISSGSDSSGWSQAVTRPPARPPKSNVNSPLKSVIPTPSYENYDIPKIPYPVKTDHQPLAPQEHYDTPRKIKECLGDTVRKPCGCILRVRPPESERPCMCQRLLSCWSAQEDVQALYATVDMSKKCSRLHNYANLQPQTTTAANANLSTNYENMDFAQSLQLYENAKQVIQKAGLCSKCGHKDDYLMMEPPQPQPTPGYIPMSPAVKQRLGKVLSSSNPNLAKPSGSAMLQTQIYQRKQILDCTDNLDSRRKRSNSADSTCSCNQAVRRSSSVPCKANRDSSSSNDSGVFELPRRVTVQTLPRRSKSSDPLGDLSFQFQKADGKSASAEAEVPVCPSVRVTLRRHLGSGTSDMSDYIETLSLSSHSSSDAPPPSCTLRPRSGNEYLTLQRLIAPVPEERHN</sequence>
<protein>
    <submittedName>
        <fullName evidence="3">PTB domain (IRS-1 type)</fullName>
    </submittedName>
</protein>
<feature type="region of interest" description="Disordered" evidence="1">
    <location>
        <begin position="712"/>
        <end position="731"/>
    </location>
</feature>
<dbReference type="GO" id="GO:0007528">
    <property type="term" value="P:neuromuscular junction development"/>
    <property type="evidence" value="ECO:0007669"/>
    <property type="project" value="TreeGrafter"/>
</dbReference>
<dbReference type="PROSITE" id="PS51064">
    <property type="entry name" value="IRS_PTB"/>
    <property type="match status" value="1"/>
</dbReference>
<name>A0AAW1IDE2_POPJA</name>
<dbReference type="Gene3D" id="2.30.29.30">
    <property type="entry name" value="Pleckstrin-homology domain (PH domain)/Phosphotyrosine-binding domain (PTB)"/>
    <property type="match status" value="2"/>
</dbReference>
<feature type="compositionally biased region" description="Low complexity" evidence="1">
    <location>
        <begin position="352"/>
        <end position="362"/>
    </location>
</feature>
<dbReference type="PANTHER" id="PTHR21636">
    <property type="entry name" value="PROTEIN DOK-7"/>
    <property type="match status" value="1"/>
</dbReference>
<dbReference type="Pfam" id="PF02174">
    <property type="entry name" value="IRS"/>
    <property type="match status" value="1"/>
</dbReference>
<gene>
    <name evidence="3" type="ORF">QE152_g36533</name>
</gene>
<evidence type="ECO:0000313" key="4">
    <source>
        <dbReference type="Proteomes" id="UP001458880"/>
    </source>
</evidence>
<dbReference type="SMART" id="SM01244">
    <property type="entry name" value="IRS"/>
    <property type="match status" value="1"/>
</dbReference>
<accession>A0AAW1IDE2</accession>
<feature type="domain" description="IRS-type PTB" evidence="2">
    <location>
        <begin position="111"/>
        <end position="216"/>
    </location>
</feature>
<dbReference type="AlphaFoldDB" id="A0AAW1IDE2"/>
<evidence type="ECO:0000256" key="1">
    <source>
        <dbReference type="SAM" id="MobiDB-lite"/>
    </source>
</evidence>
<feature type="region of interest" description="Disordered" evidence="1">
    <location>
        <begin position="352"/>
        <end position="385"/>
    </location>
</feature>
<dbReference type="EMBL" id="JASPKY010000650">
    <property type="protein sequence ID" value="KAK9687324.1"/>
    <property type="molecule type" value="Genomic_DNA"/>
</dbReference>
<reference evidence="3 4" key="1">
    <citation type="journal article" date="2024" name="BMC Genomics">
        <title>De novo assembly and annotation of Popillia japonica's genome with initial clues to its potential as an invasive pest.</title>
        <authorList>
            <person name="Cucini C."/>
            <person name="Boschi S."/>
            <person name="Funari R."/>
            <person name="Cardaioli E."/>
            <person name="Iannotti N."/>
            <person name="Marturano G."/>
            <person name="Paoli F."/>
            <person name="Bruttini M."/>
            <person name="Carapelli A."/>
            <person name="Frati F."/>
            <person name="Nardi F."/>
        </authorList>
    </citation>
    <scope>NUCLEOTIDE SEQUENCE [LARGE SCALE GENOMIC DNA]</scope>
    <source>
        <strain evidence="3">DMR45628</strain>
    </source>
</reference>